<dbReference type="GO" id="GO:0032865">
    <property type="term" value="C:ERMES complex"/>
    <property type="evidence" value="ECO:0007669"/>
    <property type="project" value="UniProtKB-UniRule"/>
</dbReference>
<feature type="domain" description="SMP-LTD" evidence="11">
    <location>
        <begin position="1330"/>
        <end position="1522"/>
    </location>
</feature>
<dbReference type="GO" id="GO:0008289">
    <property type="term" value="F:lipid binding"/>
    <property type="evidence" value="ECO:0007669"/>
    <property type="project" value="UniProtKB-KW"/>
</dbReference>
<keyword evidence="9" id="KW-0175">Coiled coil</keyword>
<dbReference type="SUPFAM" id="SSF46585">
    <property type="entry name" value="HR1 repeat"/>
    <property type="match status" value="1"/>
</dbReference>
<dbReference type="Gene3D" id="1.10.287.160">
    <property type="entry name" value="HR1 repeat"/>
    <property type="match status" value="1"/>
</dbReference>
<dbReference type="InterPro" id="IPR028267">
    <property type="entry name" value="Pianissimo_N"/>
</dbReference>
<sequence length="1928" mass="216598">MTDGNEDIYHDNSDSGKDVAAKLAQLDEKLHVEEKIKDGAENLLQVFDTAQSENQEMLRKQVEDALTKANNNINKLTKDIEYLKLIPNTPRKLQQQPSTTTVHTLNDSARRRRAPDTFVDHQIENYRTAHNNGLSLLQSLAALNDSASQLDSDSLTTRRIDIMSALTDSLKSNFRLRYELNQSTIMHNVKDCLADQAGGMVRTVAYRLLRHSLVDKNSSDLYDSYGVKIYLVRSLARDSSAQLEKEQAVLYIRALIELGNAQGLLLDQAIVRAVISIAENGEDSLRYFCLELLAEIAVLDMELLSKSQGLNILLSALTGSSPDLTHFAPVIASLFCYTIDHPSTRKYLKPGTDLEVSLTAFTDVPSAHFKASNARIERLKCASSILVVLLKNWSGLLYFCVNDRQAVRTLIDALRVPSQELRGALLDLFFELLIIRTPAWYVASLEGKRQTMYNRSTGQRKAPERSAQDSDKPEKITIIDHYIALLMVVLIDGGLIEGLTAIVEEKNEVLTRKATLLLGELLRKGNRVLPSAYAAKLQALPRLFALAAEYSGDLRLSACSALATIDHFNRVRNRPVAPNRDSRKRSNSLDDPMRRGQRQVEQVKMRIGMQIDDKNFQAMLLESQVLVTKDNVRWNYDVVYDLLEGPLLNPRRLEEVIKNTKLIKRLMSFFHPFNLRFSNTKKTKPNMKWVRLGCQLVTTFLTSEEGRKYLAEDKLLRQLGDCFSQLDPLHANQAVVGEPIFSRNRLEDTLCIGYFEMIGTISKTPEGIQLLEKHKIFTSFYHLSELRSREDLVKAIIEKLDYSHSGHPRIILSKALTASYKHVRQFATTHLGELILSSLRSNEWALDLLITQLYDPAIEICELAVKYLEKVCESTEILELVVSMMPSLDHLGETGHPLMLRFLSTSVGFKYLKQSDYIDREIDDWFHERNAHYVVLIEVYLSHALGMSASDQPDESISFDGTVPSHFYGELTKTYEGCELLTEKGHFAEFAEFIRRHGFENADIDLINKLKSVLWAVGTIGSTPHGLPFLEDEQIIGNIVEIAEQSDIISVKGTCYFVLGLIASTEAGIAVLEKFGWQSTVSTLGQPLGICLPKNLNKFVHIPEWETYTSQDVQSAFVLEEPTKPIDRQIIGVLSDLSNQLVAGGASRSLAKLKSQNKAPFRSIPMLSRALYLLETFHYRIPARKCILDAFDIEFNDTTVRAVMKASQELKERGKDVNVDTHATELAEAKWKEELSDIINDEVGVLLKKAKLTNEFNEKNLLAATLDSDQESVDVSRARGVRGDRVEKLEPMNTILGGFGNETPPQPVRLPRFRTGHRQRYKETISVHRMAFRFEWPQFSANFLADARTTLDNALNKGPKPPVIADRIVVEDLNMGTIPPELEILEIGELSVDKFRGIFRMNYTGDAHIVLRTKVQANPLTSKGSSSGILGGRSILAAHQPLVVPMHLRLSALRLRAIVVLVVSKQKGITLVFKNDPLENLDVSSTFDSIAVIQKFIQQQIEGQLREMFREDLPGIIHRLSQRYFSQKEAQAKAKTDSAPRRPAMSANGELESYQTLYGTRGDRGAQSVNIPRRSTRLSTQSTKSQAHSPTSSNFPDLEFYDPTYGLRPHLQPVQQPLDEGAFGELWERSRGFVRDADKCTTDDLDDIDLFDPPIHPSPSLFEPEDDDVVSQNLRQMQLGEDAGDEEVEEVEELRRPSMWGADYSSLRTPKSDATSYMSGKTATVRAASSLSKHTHTHVTHDSQSTPSNSRTNSFADTTVVDESTAPTSTLDEDKSASLSIKPYSLSTSPSFQNHIQHSDSGKFVLMSSVHDNIGELAKLSQSNLTLSPNTRIFERSTVRSFPHTYKRNNKGIQKPRRRRVHRLGGKKEKEDKEEPEETVQEVETPSPIVPTPAHALDKSKNIKLALWAREASLQAPKPPPSVIASTR</sequence>
<feature type="region of interest" description="Disordered" evidence="10">
    <location>
        <begin position="1528"/>
        <end position="1597"/>
    </location>
</feature>
<dbReference type="InterPro" id="IPR031468">
    <property type="entry name" value="SMP_LBD"/>
</dbReference>
<dbReference type="GO" id="GO:0038203">
    <property type="term" value="P:TORC2 signaling"/>
    <property type="evidence" value="ECO:0007669"/>
    <property type="project" value="TreeGrafter"/>
</dbReference>
<dbReference type="Pfam" id="PF14664">
    <property type="entry name" value="RICTOR_N"/>
    <property type="match status" value="1"/>
</dbReference>
<dbReference type="SMART" id="SM01307">
    <property type="entry name" value="RICTOR_M"/>
    <property type="match status" value="1"/>
</dbReference>
<dbReference type="Pfam" id="PF14663">
    <property type="entry name" value="RasGEF_N_2"/>
    <property type="match status" value="1"/>
</dbReference>
<dbReference type="OrthoDB" id="271111at2759"/>
<dbReference type="GO" id="GO:0007005">
    <property type="term" value="P:mitochondrion organization"/>
    <property type="evidence" value="ECO:0007669"/>
    <property type="project" value="InterPro"/>
</dbReference>
<dbReference type="Pfam" id="PF14666">
    <property type="entry name" value="RICTOR_M"/>
    <property type="match status" value="1"/>
</dbReference>
<feature type="compositionally biased region" description="Polar residues" evidence="10">
    <location>
        <begin position="93"/>
        <end position="107"/>
    </location>
</feature>
<evidence type="ECO:0000256" key="4">
    <source>
        <dbReference type="ARBA" id="ARBA00022452"/>
    </source>
</evidence>
<evidence type="ECO:0000259" key="11">
    <source>
        <dbReference type="PROSITE" id="PS51847"/>
    </source>
</evidence>
<feature type="compositionally biased region" description="Basic and acidic residues" evidence="10">
    <location>
        <begin position="1530"/>
        <end position="1540"/>
    </location>
</feature>
<dbReference type="Pfam" id="PF14668">
    <property type="entry name" value="RICTOR_V"/>
    <property type="match status" value="1"/>
</dbReference>
<feature type="region of interest" description="Disordered" evidence="10">
    <location>
        <begin position="93"/>
        <end position="112"/>
    </location>
</feature>
<dbReference type="SMART" id="SM01308">
    <property type="entry name" value="RICTOR_N"/>
    <property type="match status" value="1"/>
</dbReference>
<dbReference type="SMART" id="SM00742">
    <property type="entry name" value="Hr1"/>
    <property type="match status" value="1"/>
</dbReference>
<evidence type="ECO:0000256" key="3">
    <source>
        <dbReference type="ARBA" id="ARBA00022448"/>
    </source>
</evidence>
<evidence type="ECO:0000256" key="2">
    <source>
        <dbReference type="ARBA" id="ARBA00008878"/>
    </source>
</evidence>
<dbReference type="InterPro" id="IPR011989">
    <property type="entry name" value="ARM-like"/>
</dbReference>
<protein>
    <recommendedName>
        <fullName evidence="8">Mitochondrial distribution and morphology protein 34</fullName>
    </recommendedName>
</protein>
<feature type="compositionally biased region" description="Polar residues" evidence="10">
    <location>
        <begin position="1706"/>
        <end position="1732"/>
    </location>
</feature>
<evidence type="ECO:0000256" key="9">
    <source>
        <dbReference type="SAM" id="Coils"/>
    </source>
</evidence>
<dbReference type="Pfam" id="PF02185">
    <property type="entry name" value="HR1"/>
    <property type="match status" value="1"/>
</dbReference>
<keyword evidence="13" id="KW-1185">Reference proteome</keyword>
<feature type="coiled-coil region" evidence="9">
    <location>
        <begin position="23"/>
        <end position="79"/>
    </location>
</feature>
<dbReference type="PANTHER" id="PTHR13298">
    <property type="entry name" value="CYTOSOLIC REGULATOR PIANISSIMO"/>
    <property type="match status" value="1"/>
</dbReference>
<feature type="region of interest" description="Disordered" evidence="10">
    <location>
        <begin position="573"/>
        <end position="597"/>
    </location>
</feature>
<comment type="domain">
    <text evidence="8">Lacks alpha-helical transmembrane segments, suggesting that it resides in the membrane via beta-sheet conformations similar to those predicted for other outer membrane proteins and porin.</text>
</comment>
<keyword evidence="4 8" id="KW-1134">Transmembrane beta strand</keyword>
<dbReference type="Pfam" id="PF26545">
    <property type="entry name" value="Mdm34_N"/>
    <property type="match status" value="1"/>
</dbReference>
<dbReference type="InterPro" id="IPR011072">
    <property type="entry name" value="HR1_rho-bd"/>
</dbReference>
<comment type="caution">
    <text evidence="12">The sequence shown here is derived from an EMBL/GenBank/DDBJ whole genome shotgun (WGS) entry which is preliminary data.</text>
</comment>
<keyword evidence="3" id="KW-0813">Transport</keyword>
<dbReference type="InterPro" id="IPR029453">
    <property type="entry name" value="Rictor_IV"/>
</dbReference>
<dbReference type="PROSITE" id="PS51847">
    <property type="entry name" value="SMP"/>
    <property type="match status" value="1"/>
</dbReference>
<keyword evidence="6" id="KW-0446">Lipid-binding</keyword>
<dbReference type="SMART" id="SM01310">
    <property type="entry name" value="RICTOR_V"/>
    <property type="match status" value="1"/>
</dbReference>
<evidence type="ECO:0000313" key="12">
    <source>
        <dbReference type="EMBL" id="TIA90157.1"/>
    </source>
</evidence>
<keyword evidence="8" id="KW-1000">Mitochondrion outer membrane</keyword>
<comment type="subcellular location">
    <subcellularLocation>
        <location evidence="1">Membrane</location>
    </subcellularLocation>
    <subcellularLocation>
        <location evidence="8">Mitochondrion outer membrane</location>
        <topology evidence="8">Multi-pass membrane protein</topology>
    </subcellularLocation>
    <text evidence="8">The ERMES/MDM complex localizes to a few discrete foci (around 10 per single cell), that represent mitochondria-endoplasmic reticulum junctions. These foci are often found next to mtDNA nucleoids.</text>
</comment>
<evidence type="ECO:0000256" key="5">
    <source>
        <dbReference type="ARBA" id="ARBA00023055"/>
    </source>
</evidence>
<comment type="subunit">
    <text evidence="8">Component of the ER-mitochondria encounter structure (ERMES) or MDM complex, composed of MMM1, MDM10, MDM12 and MDM34.</text>
</comment>
<feature type="compositionally biased region" description="Basic residues" evidence="10">
    <location>
        <begin position="1846"/>
        <end position="1865"/>
    </location>
</feature>
<evidence type="ECO:0000256" key="7">
    <source>
        <dbReference type="ARBA" id="ARBA00023136"/>
    </source>
</evidence>
<comment type="similarity">
    <text evidence="2">Belongs to the RICTOR family.</text>
</comment>
<feature type="compositionally biased region" description="Polar residues" evidence="10">
    <location>
        <begin position="1742"/>
        <end position="1770"/>
    </location>
</feature>
<dbReference type="InterPro" id="IPR029451">
    <property type="entry name" value="RICTOR_M"/>
</dbReference>
<feature type="region of interest" description="Disordered" evidence="10">
    <location>
        <begin position="1702"/>
        <end position="1777"/>
    </location>
</feature>
<dbReference type="InterPro" id="IPR016024">
    <property type="entry name" value="ARM-type_fold"/>
</dbReference>
<dbReference type="InterPro" id="IPR058825">
    <property type="entry name" value="MDM34_N"/>
</dbReference>
<keyword evidence="8" id="KW-0496">Mitochondrion</keyword>
<name>A0A4T0FNE2_9BASI</name>
<evidence type="ECO:0000313" key="13">
    <source>
        <dbReference type="Proteomes" id="UP000310189"/>
    </source>
</evidence>
<dbReference type="Proteomes" id="UP000310189">
    <property type="component" value="Unassembled WGS sequence"/>
</dbReference>
<dbReference type="SMART" id="SM01303">
    <property type="entry name" value="RasGEF_N_2"/>
    <property type="match status" value="1"/>
</dbReference>
<dbReference type="HAMAP" id="MF_03105">
    <property type="entry name" value="Mdm34"/>
    <property type="match status" value="1"/>
</dbReference>
<dbReference type="InterPro" id="IPR036274">
    <property type="entry name" value="HR1_rpt_sf"/>
</dbReference>
<evidence type="ECO:0000256" key="6">
    <source>
        <dbReference type="ARBA" id="ARBA00023121"/>
    </source>
</evidence>
<keyword evidence="5" id="KW-0445">Lipid transport</keyword>
<reference evidence="12 13" key="1">
    <citation type="submission" date="2019-03" db="EMBL/GenBank/DDBJ databases">
        <title>Sequencing 23 genomes of Wallemia ichthyophaga.</title>
        <authorList>
            <person name="Gostincar C."/>
        </authorList>
    </citation>
    <scope>NUCLEOTIDE SEQUENCE [LARGE SCALE GENOMIC DNA]</scope>
    <source>
        <strain evidence="12 13">EXF-5753</strain>
    </source>
</reference>
<dbReference type="InterPro" id="IPR029452">
    <property type="entry name" value="RICTOR_V"/>
</dbReference>
<dbReference type="PANTHER" id="PTHR13298:SF11">
    <property type="entry name" value="RAPAMYCIN-INSENSITIVE COMPANION OF MTOR"/>
    <property type="match status" value="1"/>
</dbReference>
<gene>
    <name evidence="8" type="primary">MDM34</name>
    <name evidence="12" type="ORF">E3P99_01688</name>
</gene>
<dbReference type="SUPFAM" id="SSF48371">
    <property type="entry name" value="ARM repeat"/>
    <property type="match status" value="1"/>
</dbReference>
<evidence type="ECO:0000256" key="1">
    <source>
        <dbReference type="ARBA" id="ARBA00004370"/>
    </source>
</evidence>
<accession>A0A4T0FNE2</accession>
<dbReference type="CDD" id="cd21673">
    <property type="entry name" value="SMP_Mdm34"/>
    <property type="match status" value="1"/>
</dbReference>
<feature type="region of interest" description="Disordered" evidence="10">
    <location>
        <begin position="1846"/>
        <end position="1896"/>
    </location>
</feature>
<comment type="function">
    <text evidence="8">Component of the ERMES/MDM complex, which serves as a molecular tether to connect the endoplasmic reticulum (ER) and mitochondria. Components of this complex are involved in the control of mitochondrial shape and protein biogenesis, and function in nonvesicular lipid trafficking between the ER and mitochondria. MDM34 is required for the interaction of the ER-resident membrane protein MMM1 and the outer mitochondrial membrane-resident beta-barrel protein MDM10.</text>
</comment>
<keyword evidence="8" id="KW-0812">Transmembrane</keyword>
<keyword evidence="7 8" id="KW-0472">Membrane</keyword>
<evidence type="ECO:0000256" key="8">
    <source>
        <dbReference type="HAMAP-Rule" id="MF_03105"/>
    </source>
</evidence>
<organism evidence="12 13">
    <name type="scientific">Wallemia hederae</name>
    <dbReference type="NCBI Taxonomy" id="1540922"/>
    <lineage>
        <taxon>Eukaryota</taxon>
        <taxon>Fungi</taxon>
        <taxon>Dikarya</taxon>
        <taxon>Basidiomycota</taxon>
        <taxon>Wallemiomycotina</taxon>
        <taxon>Wallemiomycetes</taxon>
        <taxon>Wallemiales</taxon>
        <taxon>Wallemiaceae</taxon>
        <taxon>Wallemia</taxon>
    </lineage>
</organism>
<comment type="similarity">
    <text evidence="8">Belongs to the MDM34 family.</text>
</comment>
<evidence type="ECO:0000256" key="10">
    <source>
        <dbReference type="SAM" id="MobiDB-lite"/>
    </source>
</evidence>
<proteinExistence type="inferred from homology"/>
<feature type="compositionally biased region" description="Polar residues" evidence="10">
    <location>
        <begin position="1577"/>
        <end position="1595"/>
    </location>
</feature>
<dbReference type="InterPro" id="IPR027536">
    <property type="entry name" value="MDM34"/>
</dbReference>
<dbReference type="EMBL" id="SPNW01000021">
    <property type="protein sequence ID" value="TIA90157.1"/>
    <property type="molecule type" value="Genomic_DNA"/>
</dbReference>
<dbReference type="GO" id="GO:0031932">
    <property type="term" value="C:TORC2 complex"/>
    <property type="evidence" value="ECO:0007669"/>
    <property type="project" value="InterPro"/>
</dbReference>
<dbReference type="Gene3D" id="1.25.10.10">
    <property type="entry name" value="Leucine-rich Repeat Variant"/>
    <property type="match status" value="1"/>
</dbReference>
<dbReference type="InterPro" id="IPR028268">
    <property type="entry name" value="Pianissimo_fam"/>
</dbReference>
<dbReference type="GO" id="GO:0006869">
    <property type="term" value="P:lipid transport"/>
    <property type="evidence" value="ECO:0007669"/>
    <property type="project" value="UniProtKB-KW"/>
</dbReference>